<feature type="domain" description="DNA methylase adenine-specific" evidence="2">
    <location>
        <begin position="142"/>
        <end position="192"/>
    </location>
</feature>
<name>A0A9D5JZD8_9BACT</name>
<dbReference type="InterPro" id="IPR003356">
    <property type="entry name" value="DNA_methylase_A-5"/>
</dbReference>
<feature type="non-terminal residue" evidence="3">
    <location>
        <position position="1"/>
    </location>
</feature>
<sequence length="469" mass="53667">PPVAPEEVPPAEETEEVLPEPEEPVISVSEEPKEAAPEAIVEPPQQEAVEQQEALEEKAFAAEEALEEEEEAFEEEYEEDYQETQMDVYLESLRNKVIEFLQDAFHSEGIVYSADIIDEFVTSEQRDELFRQFVEEHYVNPGKGRILTDEDLIKCTIALAEPTLNDKILDPSCGTGEFLVQILETLDTQLQDAEWTERDFSIRYELRNGQFYFVQMNEEEREYFEIPLEDEVARWLPIIRFCKQQQLTGVDSDRFAYRTADLNVALQGFPEIVMHHANALTSKLIGSGVYDMVIGAPPVSEDLPTRFLRRSLVLAKPGGKILLLLPDDMFTEFRLKSGSLRNQLASQAIVRAVIRLPESPDPNRYGPQRTLFYCLRKHRETEQQTDIFVGEIDEIADLQELIDVLEDPEVPVSQSDEPLAGELVTHILSLYQGSAYNLLLEGLRRRILQGDMLSIKDWTHLPKSHPDEE</sequence>
<protein>
    <submittedName>
        <fullName evidence="3">N-6 DNA methylase</fullName>
    </submittedName>
</protein>
<feature type="compositionally biased region" description="Low complexity" evidence="1">
    <location>
        <begin position="41"/>
        <end position="52"/>
    </location>
</feature>
<dbReference type="GO" id="GO:0003677">
    <property type="term" value="F:DNA binding"/>
    <property type="evidence" value="ECO:0007669"/>
    <property type="project" value="InterPro"/>
</dbReference>
<dbReference type="PRINTS" id="PR00507">
    <property type="entry name" value="N12N6MTFRASE"/>
</dbReference>
<accession>A0A9D5JZD8</accession>
<proteinExistence type="predicted"/>
<dbReference type="PANTHER" id="PTHR42998:SF1">
    <property type="entry name" value="TYPE I RESTRICTION ENZYME HINDI METHYLASE SUBUNIT"/>
    <property type="match status" value="1"/>
</dbReference>
<dbReference type="Pfam" id="PF02384">
    <property type="entry name" value="N6_Mtase"/>
    <property type="match status" value="1"/>
</dbReference>
<reference evidence="3" key="1">
    <citation type="submission" date="2019-11" db="EMBL/GenBank/DDBJ databases">
        <title>Microbial mats filling the niche in hypersaline microbial mats.</title>
        <authorList>
            <person name="Wong H.L."/>
            <person name="Macleod F.I."/>
            <person name="White R.A. III"/>
            <person name="Burns B.P."/>
        </authorList>
    </citation>
    <scope>NUCLEOTIDE SEQUENCE</scope>
    <source>
        <strain evidence="3">Rbin_158</strain>
    </source>
</reference>
<gene>
    <name evidence="3" type="ORF">GF339_20175</name>
</gene>
<dbReference type="GO" id="GO:0032259">
    <property type="term" value="P:methylation"/>
    <property type="evidence" value="ECO:0007669"/>
    <property type="project" value="UniProtKB-KW"/>
</dbReference>
<evidence type="ECO:0000256" key="1">
    <source>
        <dbReference type="SAM" id="MobiDB-lite"/>
    </source>
</evidence>
<organism evidence="3 4">
    <name type="scientific">candidate division KSB3 bacterium</name>
    <dbReference type="NCBI Taxonomy" id="2044937"/>
    <lineage>
        <taxon>Bacteria</taxon>
        <taxon>candidate division KSB3</taxon>
    </lineage>
</organism>
<dbReference type="InterPro" id="IPR052916">
    <property type="entry name" value="Type-I_RE_MTase_Subunit"/>
</dbReference>
<comment type="caution">
    <text evidence="3">The sequence shown here is derived from an EMBL/GenBank/DDBJ whole genome shotgun (WGS) entry which is preliminary data.</text>
</comment>
<evidence type="ECO:0000313" key="4">
    <source>
        <dbReference type="Proteomes" id="UP000649604"/>
    </source>
</evidence>
<dbReference type="Proteomes" id="UP000649604">
    <property type="component" value="Unassembled WGS sequence"/>
</dbReference>
<dbReference type="PANTHER" id="PTHR42998">
    <property type="entry name" value="TYPE I RESTRICTION ENZYME HINDVIIP M PROTEIN-RELATED"/>
    <property type="match status" value="1"/>
</dbReference>
<dbReference type="EMBL" id="WJJP01000659">
    <property type="protein sequence ID" value="MBD3326913.1"/>
    <property type="molecule type" value="Genomic_DNA"/>
</dbReference>
<evidence type="ECO:0000259" key="2">
    <source>
        <dbReference type="Pfam" id="PF02384"/>
    </source>
</evidence>
<dbReference type="Gene3D" id="3.40.50.150">
    <property type="entry name" value="Vaccinia Virus protein VP39"/>
    <property type="match status" value="1"/>
</dbReference>
<dbReference type="GO" id="GO:0008170">
    <property type="term" value="F:N-methyltransferase activity"/>
    <property type="evidence" value="ECO:0007669"/>
    <property type="project" value="InterPro"/>
</dbReference>
<feature type="compositionally biased region" description="Acidic residues" evidence="1">
    <location>
        <begin position="9"/>
        <end position="23"/>
    </location>
</feature>
<dbReference type="SUPFAM" id="SSF53335">
    <property type="entry name" value="S-adenosyl-L-methionine-dependent methyltransferases"/>
    <property type="match status" value="1"/>
</dbReference>
<dbReference type="InterPro" id="IPR029063">
    <property type="entry name" value="SAM-dependent_MTases_sf"/>
</dbReference>
<dbReference type="AlphaFoldDB" id="A0A9D5JZD8"/>
<dbReference type="CDD" id="cd02440">
    <property type="entry name" value="AdoMet_MTases"/>
    <property type="match status" value="1"/>
</dbReference>
<evidence type="ECO:0000313" key="3">
    <source>
        <dbReference type="EMBL" id="MBD3326913.1"/>
    </source>
</evidence>
<keyword evidence="3" id="KW-0808">Transferase</keyword>
<feature type="region of interest" description="Disordered" evidence="1">
    <location>
        <begin position="1"/>
        <end position="54"/>
    </location>
</feature>
<keyword evidence="3" id="KW-0489">Methyltransferase</keyword>